<dbReference type="InterPro" id="IPR032466">
    <property type="entry name" value="Metal_Hydrolase"/>
</dbReference>
<dbReference type="OrthoDB" id="9802793at2"/>
<name>A0A5B9PKF3_9BACT</name>
<dbReference type="Proteomes" id="UP000322214">
    <property type="component" value="Chromosome"/>
</dbReference>
<dbReference type="InterPro" id="IPR011059">
    <property type="entry name" value="Metal-dep_hydrolase_composite"/>
</dbReference>
<dbReference type="PANTHER" id="PTHR43135">
    <property type="entry name" value="ALPHA-D-RIBOSE 1-METHYLPHOSPHONATE 5-TRIPHOSPHATE DIPHOSPHATASE"/>
    <property type="match status" value="1"/>
</dbReference>
<dbReference type="Pfam" id="PF01979">
    <property type="entry name" value="Amidohydro_1"/>
    <property type="match status" value="1"/>
</dbReference>
<sequence length="418" mass="44961">MENLFLKSKRMKRLRSIFNSALACSVGIAIVVAAVVPSTFADNSDSKNSESSATLYKASKVYTMDGDPLSPGQVLVIDGKIKAVAETVDLGGVEAESVDLGEGSVLMPGLVDAYSQTPLSSTGMDEITSEVTLDFQAIHSIDWDKNSLRRQLQAGTTTVNASPGTQNVLGGTAAVIKTMDHGDSVLVEDGAMLAAMCNDPASRNRSRSRPDTIYVRQPTNRMGVVWILRNTFSKAERSKDENAYAKLKQAVAADRPLMMVSRMSYDIETVGTLADEFGFKPIIVGGEEAYKVKEELVERDYPLVLKYDNPGTTQGAERSELCWNNPGILAEAGLTFAIAGDNLLEKARFARRFGLDADVALASITSTPAQIIGVSDRVGKIAAGYDADLIALSGEPLELTTSIRWVMVNGKTTTEKEN</sequence>
<dbReference type="InterPro" id="IPR006680">
    <property type="entry name" value="Amidohydro-rel"/>
</dbReference>
<accession>A0A5B9PKF3</accession>
<dbReference type="SUPFAM" id="SSF51338">
    <property type="entry name" value="Composite domain of metallo-dependent hydrolases"/>
    <property type="match status" value="1"/>
</dbReference>
<dbReference type="Gene3D" id="3.20.20.140">
    <property type="entry name" value="Metal-dependent hydrolases"/>
    <property type="match status" value="1"/>
</dbReference>
<proteinExistence type="predicted"/>
<dbReference type="KEGG" id="mff:MFFC18_51000"/>
<dbReference type="GO" id="GO:0016810">
    <property type="term" value="F:hydrolase activity, acting on carbon-nitrogen (but not peptide) bonds"/>
    <property type="evidence" value="ECO:0007669"/>
    <property type="project" value="InterPro"/>
</dbReference>
<dbReference type="InterPro" id="IPR051781">
    <property type="entry name" value="Metallo-dep_Hydrolase"/>
</dbReference>
<dbReference type="STRING" id="980251.GCA_001642875_03863"/>
<keyword evidence="3" id="KW-1185">Reference proteome</keyword>
<dbReference type="PANTHER" id="PTHR43135:SF3">
    <property type="entry name" value="ALPHA-D-RIBOSE 1-METHYLPHOSPHONATE 5-TRIPHOSPHATE DIPHOSPHATASE"/>
    <property type="match status" value="1"/>
</dbReference>
<gene>
    <name evidence="2" type="ORF">MFFC18_51000</name>
</gene>
<evidence type="ECO:0000259" key="1">
    <source>
        <dbReference type="Pfam" id="PF01979"/>
    </source>
</evidence>
<dbReference type="SUPFAM" id="SSF51556">
    <property type="entry name" value="Metallo-dependent hydrolases"/>
    <property type="match status" value="1"/>
</dbReference>
<dbReference type="EMBL" id="CP042912">
    <property type="protein sequence ID" value="QEG25176.1"/>
    <property type="molecule type" value="Genomic_DNA"/>
</dbReference>
<reference evidence="2 3" key="1">
    <citation type="submission" date="2019-08" db="EMBL/GenBank/DDBJ databases">
        <title>Deep-cultivation of Planctomycetes and their phenomic and genomic characterization uncovers novel biology.</title>
        <authorList>
            <person name="Wiegand S."/>
            <person name="Jogler M."/>
            <person name="Boedeker C."/>
            <person name="Pinto D."/>
            <person name="Vollmers J."/>
            <person name="Rivas-Marin E."/>
            <person name="Kohn T."/>
            <person name="Peeters S.H."/>
            <person name="Heuer A."/>
            <person name="Rast P."/>
            <person name="Oberbeckmann S."/>
            <person name="Bunk B."/>
            <person name="Jeske O."/>
            <person name="Meyerdierks A."/>
            <person name="Storesund J.E."/>
            <person name="Kallscheuer N."/>
            <person name="Luecker S."/>
            <person name="Lage O.M."/>
            <person name="Pohl T."/>
            <person name="Merkel B.J."/>
            <person name="Hornburger P."/>
            <person name="Mueller R.-W."/>
            <person name="Bruemmer F."/>
            <person name="Labrenz M."/>
            <person name="Spormann A.M."/>
            <person name="Op den Camp H."/>
            <person name="Overmann J."/>
            <person name="Amann R."/>
            <person name="Jetten M.S.M."/>
            <person name="Mascher T."/>
            <person name="Medema M.H."/>
            <person name="Devos D.P."/>
            <person name="Kaster A.-K."/>
            <person name="Ovreas L."/>
            <person name="Rohde M."/>
            <person name="Galperin M.Y."/>
            <person name="Jogler C."/>
        </authorList>
    </citation>
    <scope>NUCLEOTIDE SEQUENCE [LARGE SCALE GENOMIC DNA]</scope>
    <source>
        <strain evidence="2 3">FC18</strain>
    </source>
</reference>
<evidence type="ECO:0000313" key="3">
    <source>
        <dbReference type="Proteomes" id="UP000322214"/>
    </source>
</evidence>
<evidence type="ECO:0000313" key="2">
    <source>
        <dbReference type="EMBL" id="QEG25176.1"/>
    </source>
</evidence>
<organism evidence="2 3">
    <name type="scientific">Mariniblastus fucicola</name>
    <dbReference type="NCBI Taxonomy" id="980251"/>
    <lineage>
        <taxon>Bacteria</taxon>
        <taxon>Pseudomonadati</taxon>
        <taxon>Planctomycetota</taxon>
        <taxon>Planctomycetia</taxon>
        <taxon>Pirellulales</taxon>
        <taxon>Pirellulaceae</taxon>
        <taxon>Mariniblastus</taxon>
    </lineage>
</organism>
<feature type="domain" description="Amidohydrolase-related" evidence="1">
    <location>
        <begin position="339"/>
        <end position="411"/>
    </location>
</feature>
<protein>
    <recommendedName>
        <fullName evidence="1">Amidohydrolase-related domain-containing protein</fullName>
    </recommendedName>
</protein>
<dbReference type="AlphaFoldDB" id="A0A5B9PKF3"/>